<dbReference type="Pfam" id="PF00126">
    <property type="entry name" value="HTH_1"/>
    <property type="match status" value="1"/>
</dbReference>
<evidence type="ECO:0000256" key="1">
    <source>
        <dbReference type="ARBA" id="ARBA00009437"/>
    </source>
</evidence>
<dbReference type="InterPro" id="IPR036388">
    <property type="entry name" value="WH-like_DNA-bd_sf"/>
</dbReference>
<dbReference type="CDD" id="cd05466">
    <property type="entry name" value="PBP2_LTTR_substrate"/>
    <property type="match status" value="1"/>
</dbReference>
<dbReference type="InterPro" id="IPR036390">
    <property type="entry name" value="WH_DNA-bd_sf"/>
</dbReference>
<dbReference type="SUPFAM" id="SSF53850">
    <property type="entry name" value="Periplasmic binding protein-like II"/>
    <property type="match status" value="1"/>
</dbReference>
<comment type="similarity">
    <text evidence="1">Belongs to the LysR transcriptional regulatory family.</text>
</comment>
<evidence type="ECO:0000259" key="5">
    <source>
        <dbReference type="PROSITE" id="PS50931"/>
    </source>
</evidence>
<keyword evidence="4" id="KW-0804">Transcription</keyword>
<dbReference type="EMBL" id="BMGR01000005">
    <property type="protein sequence ID" value="GGG00993.1"/>
    <property type="molecule type" value="Genomic_DNA"/>
</dbReference>
<proteinExistence type="inferred from homology"/>
<protein>
    <submittedName>
        <fullName evidence="6">HTH-type transcriptional regulator YxjO</fullName>
    </submittedName>
</protein>
<evidence type="ECO:0000313" key="6">
    <source>
        <dbReference type="EMBL" id="GGG00993.1"/>
    </source>
</evidence>
<dbReference type="Gene3D" id="1.10.10.10">
    <property type="entry name" value="Winged helix-like DNA-binding domain superfamily/Winged helix DNA-binding domain"/>
    <property type="match status" value="1"/>
</dbReference>
<dbReference type="PANTHER" id="PTHR30126:SF40">
    <property type="entry name" value="HTH-TYPE TRANSCRIPTIONAL REGULATOR GLTR"/>
    <property type="match status" value="1"/>
</dbReference>
<keyword evidence="2" id="KW-0805">Transcription regulation</keyword>
<accession>A0A917CXD2</accession>
<sequence>MDIDLLQTFQRVAALQSISKAADDLYLSVSTVTGRIKSLEEELNVELFHRAGRRFELSKDGKRFLSYVDRFISILQEGNQKVKLSKEGRTGELSVAVTPIVASYVLPRFIREFRLKYPQIGLRVVACPNYQVIEKVNNGQAELGIIYANTAEKGLSFHPWYEDEWMFVAPDRSLLQGKPVTATDLRHVPLLAYGKGHPEWDAVLRWYQLEGIRPKVIMELVHMETLKQLMKEFRAVAFLPRVSVMEEIADGTFAQVPISPGLSARSEISFAYRNNQQLSVTAHTFFEFAAHYADNLLP</sequence>
<dbReference type="Pfam" id="PF03466">
    <property type="entry name" value="LysR_substrate"/>
    <property type="match status" value="1"/>
</dbReference>
<organism evidence="6 7">
    <name type="scientific">Paenibacillus abyssi</name>
    <dbReference type="NCBI Taxonomy" id="1340531"/>
    <lineage>
        <taxon>Bacteria</taxon>
        <taxon>Bacillati</taxon>
        <taxon>Bacillota</taxon>
        <taxon>Bacilli</taxon>
        <taxon>Bacillales</taxon>
        <taxon>Paenibacillaceae</taxon>
        <taxon>Paenibacillus</taxon>
    </lineage>
</organism>
<dbReference type="Gene3D" id="3.40.190.290">
    <property type="match status" value="1"/>
</dbReference>
<dbReference type="Proteomes" id="UP000644756">
    <property type="component" value="Unassembled WGS sequence"/>
</dbReference>
<evidence type="ECO:0000256" key="3">
    <source>
        <dbReference type="ARBA" id="ARBA00023125"/>
    </source>
</evidence>
<keyword evidence="3" id="KW-0238">DNA-binding</keyword>
<dbReference type="GO" id="GO:0000976">
    <property type="term" value="F:transcription cis-regulatory region binding"/>
    <property type="evidence" value="ECO:0007669"/>
    <property type="project" value="TreeGrafter"/>
</dbReference>
<name>A0A917CXD2_9BACL</name>
<dbReference type="PROSITE" id="PS50931">
    <property type="entry name" value="HTH_LYSR"/>
    <property type="match status" value="1"/>
</dbReference>
<feature type="domain" description="HTH lysR-type" evidence="5">
    <location>
        <begin position="1"/>
        <end position="58"/>
    </location>
</feature>
<dbReference type="AlphaFoldDB" id="A0A917CXD2"/>
<evidence type="ECO:0000313" key="7">
    <source>
        <dbReference type="Proteomes" id="UP000644756"/>
    </source>
</evidence>
<reference evidence="6" key="1">
    <citation type="journal article" date="2014" name="Int. J. Syst. Evol. Microbiol.">
        <title>Complete genome sequence of Corynebacterium casei LMG S-19264T (=DSM 44701T), isolated from a smear-ripened cheese.</title>
        <authorList>
            <consortium name="US DOE Joint Genome Institute (JGI-PGF)"/>
            <person name="Walter F."/>
            <person name="Albersmeier A."/>
            <person name="Kalinowski J."/>
            <person name="Ruckert C."/>
        </authorList>
    </citation>
    <scope>NUCLEOTIDE SEQUENCE</scope>
    <source>
        <strain evidence="6">CGMCC 1.12987</strain>
    </source>
</reference>
<evidence type="ECO:0000256" key="2">
    <source>
        <dbReference type="ARBA" id="ARBA00023015"/>
    </source>
</evidence>
<dbReference type="InterPro" id="IPR005119">
    <property type="entry name" value="LysR_subst-bd"/>
</dbReference>
<dbReference type="GO" id="GO:0003700">
    <property type="term" value="F:DNA-binding transcription factor activity"/>
    <property type="evidence" value="ECO:0007669"/>
    <property type="project" value="InterPro"/>
</dbReference>
<dbReference type="RefSeq" id="WP_188530702.1">
    <property type="nucleotide sequence ID" value="NZ_BMGR01000005.1"/>
</dbReference>
<reference evidence="6" key="2">
    <citation type="submission" date="2020-09" db="EMBL/GenBank/DDBJ databases">
        <authorList>
            <person name="Sun Q."/>
            <person name="Zhou Y."/>
        </authorList>
    </citation>
    <scope>NUCLEOTIDE SEQUENCE</scope>
    <source>
        <strain evidence="6">CGMCC 1.12987</strain>
    </source>
</reference>
<dbReference type="PANTHER" id="PTHR30126">
    <property type="entry name" value="HTH-TYPE TRANSCRIPTIONAL REGULATOR"/>
    <property type="match status" value="1"/>
</dbReference>
<evidence type="ECO:0000256" key="4">
    <source>
        <dbReference type="ARBA" id="ARBA00023163"/>
    </source>
</evidence>
<dbReference type="InterPro" id="IPR000847">
    <property type="entry name" value="LysR_HTH_N"/>
</dbReference>
<comment type="caution">
    <text evidence="6">The sequence shown here is derived from an EMBL/GenBank/DDBJ whole genome shotgun (WGS) entry which is preliminary data.</text>
</comment>
<gene>
    <name evidence="6" type="primary">yxjO</name>
    <name evidence="6" type="ORF">GCM10010916_17700</name>
</gene>
<keyword evidence="7" id="KW-1185">Reference proteome</keyword>
<dbReference type="SUPFAM" id="SSF46785">
    <property type="entry name" value="Winged helix' DNA-binding domain"/>
    <property type="match status" value="1"/>
</dbReference>